<dbReference type="PROSITE" id="PS51182">
    <property type="entry name" value="C2_TENSIN"/>
    <property type="match status" value="1"/>
</dbReference>
<dbReference type="EMBL" id="VIIS01000246">
    <property type="protein sequence ID" value="KAF0311297.1"/>
    <property type="molecule type" value="Genomic_DNA"/>
</dbReference>
<proteinExistence type="predicted"/>
<dbReference type="AlphaFoldDB" id="A0A6A4WVX2"/>
<accession>A0A6A4WVX2</accession>
<evidence type="ECO:0000313" key="3">
    <source>
        <dbReference type="Proteomes" id="UP000440578"/>
    </source>
</evidence>
<protein>
    <recommendedName>
        <fullName evidence="1">C2 tensin-type domain-containing protein</fullName>
    </recommendedName>
</protein>
<dbReference type="Gene3D" id="2.60.40.1110">
    <property type="match status" value="1"/>
</dbReference>
<dbReference type="SUPFAM" id="SSF49562">
    <property type="entry name" value="C2 domain (Calcium/lipid-binding domain, CaLB)"/>
    <property type="match status" value="1"/>
</dbReference>
<evidence type="ECO:0000313" key="2">
    <source>
        <dbReference type="EMBL" id="KAF0311297.1"/>
    </source>
</evidence>
<sequence>MRAVQLYKVDKWPSFLEAELVERTTDGEEYTVACTASTGREENQPAQLTFAQERGVHVTGDVLLVIWGRSRSFMPRERLCHVWFNTWFLADVPRDASGQGTIKWFKKGLDRACRDADLPDLACVQLTFLGPEAGALGQPSRE</sequence>
<gene>
    <name evidence="2" type="ORF">FJT64_017852</name>
</gene>
<feature type="domain" description="C2 tensin-type" evidence="1">
    <location>
        <begin position="1"/>
        <end position="131"/>
    </location>
</feature>
<dbReference type="Pfam" id="PF10409">
    <property type="entry name" value="PTEN_C2"/>
    <property type="match status" value="1"/>
</dbReference>
<organism evidence="2 3">
    <name type="scientific">Amphibalanus amphitrite</name>
    <name type="common">Striped barnacle</name>
    <name type="synonym">Balanus amphitrite</name>
    <dbReference type="NCBI Taxonomy" id="1232801"/>
    <lineage>
        <taxon>Eukaryota</taxon>
        <taxon>Metazoa</taxon>
        <taxon>Ecdysozoa</taxon>
        <taxon>Arthropoda</taxon>
        <taxon>Crustacea</taxon>
        <taxon>Multicrustacea</taxon>
        <taxon>Cirripedia</taxon>
        <taxon>Thoracica</taxon>
        <taxon>Thoracicalcarea</taxon>
        <taxon>Balanomorpha</taxon>
        <taxon>Balanoidea</taxon>
        <taxon>Balanidae</taxon>
        <taxon>Amphibalaninae</taxon>
        <taxon>Amphibalanus</taxon>
    </lineage>
</organism>
<dbReference type="Proteomes" id="UP000440578">
    <property type="component" value="Unassembled WGS sequence"/>
</dbReference>
<reference evidence="2 3" key="1">
    <citation type="submission" date="2019-07" db="EMBL/GenBank/DDBJ databases">
        <title>Draft genome assembly of a fouling barnacle, Amphibalanus amphitrite (Darwin, 1854): The first reference genome for Thecostraca.</title>
        <authorList>
            <person name="Kim W."/>
        </authorList>
    </citation>
    <scope>NUCLEOTIDE SEQUENCE [LARGE SCALE GENOMIC DNA]</scope>
    <source>
        <strain evidence="2">SNU_AA5</strain>
        <tissue evidence="2">Soma without cirri and trophi</tissue>
    </source>
</reference>
<dbReference type="InterPro" id="IPR014020">
    <property type="entry name" value="Tensin_C2-dom"/>
</dbReference>
<comment type="caution">
    <text evidence="2">The sequence shown here is derived from an EMBL/GenBank/DDBJ whole genome shotgun (WGS) entry which is preliminary data.</text>
</comment>
<keyword evidence="3" id="KW-1185">Reference proteome</keyword>
<name>A0A6A4WVX2_AMPAM</name>
<dbReference type="InterPro" id="IPR035892">
    <property type="entry name" value="C2_domain_sf"/>
</dbReference>
<evidence type="ECO:0000259" key="1">
    <source>
        <dbReference type="PROSITE" id="PS51182"/>
    </source>
</evidence>